<accession>A0ABR6KME4</accession>
<feature type="signal peptide" evidence="9">
    <location>
        <begin position="1"/>
        <end position="26"/>
    </location>
</feature>
<evidence type="ECO:0000256" key="2">
    <source>
        <dbReference type="ARBA" id="ARBA00022490"/>
    </source>
</evidence>
<proteinExistence type="inferred from homology"/>
<dbReference type="Proteomes" id="UP000533637">
    <property type="component" value="Unassembled WGS sequence"/>
</dbReference>
<dbReference type="InterPro" id="IPR016032">
    <property type="entry name" value="Sig_transdc_resp-reg_C-effctor"/>
</dbReference>
<evidence type="ECO:0000256" key="1">
    <source>
        <dbReference type="ARBA" id="ARBA00004496"/>
    </source>
</evidence>
<dbReference type="PROSITE" id="PS50005">
    <property type="entry name" value="TPR"/>
    <property type="match status" value="1"/>
</dbReference>
<feature type="chain" id="PRO_5045242453" evidence="9">
    <location>
        <begin position="27"/>
        <end position="572"/>
    </location>
</feature>
<dbReference type="InterPro" id="IPR011990">
    <property type="entry name" value="TPR-like_helical_dom_sf"/>
</dbReference>
<dbReference type="Pfam" id="PF13424">
    <property type="entry name" value="TPR_12"/>
    <property type="match status" value="1"/>
</dbReference>
<dbReference type="SUPFAM" id="SSF46894">
    <property type="entry name" value="C-terminal effector domain of the bipartite response regulators"/>
    <property type="match status" value="1"/>
</dbReference>
<evidence type="ECO:0000256" key="6">
    <source>
        <dbReference type="PROSITE-ProRule" id="PRU00339"/>
    </source>
</evidence>
<evidence type="ECO:0000313" key="11">
    <source>
        <dbReference type="Proteomes" id="UP000533637"/>
    </source>
</evidence>
<dbReference type="InterPro" id="IPR051476">
    <property type="entry name" value="Bac_ResReg_Asp_Phosphatase"/>
</dbReference>
<keyword evidence="7" id="KW-0175">Coiled coil</keyword>
<reference evidence="10 11" key="1">
    <citation type="submission" date="2020-08" db="EMBL/GenBank/DDBJ databases">
        <title>Genomic Encyclopedia of Type Strains, Phase IV (KMG-IV): sequencing the most valuable type-strain genomes for metagenomic binning, comparative biology and taxonomic classification.</title>
        <authorList>
            <person name="Goeker M."/>
        </authorList>
    </citation>
    <scope>NUCLEOTIDE SEQUENCE [LARGE SCALE GENOMIC DNA]</scope>
    <source>
        <strain evidence="10 11">DSM 102983</strain>
    </source>
</reference>
<keyword evidence="8" id="KW-1133">Transmembrane helix</keyword>
<keyword evidence="4 6" id="KW-0802">TPR repeat</keyword>
<dbReference type="PANTHER" id="PTHR46630">
    <property type="entry name" value="TETRATRICOPEPTIDE REPEAT PROTEIN 29"/>
    <property type="match status" value="1"/>
</dbReference>
<evidence type="ECO:0000256" key="7">
    <source>
        <dbReference type="SAM" id="Coils"/>
    </source>
</evidence>
<dbReference type="InterPro" id="IPR019734">
    <property type="entry name" value="TPR_rpt"/>
</dbReference>
<protein>
    <submittedName>
        <fullName evidence="10">Tfp pilus assembly protein PilF</fullName>
    </submittedName>
</protein>
<comment type="subcellular location">
    <subcellularLocation>
        <location evidence="1">Cytoplasm</location>
    </subcellularLocation>
</comment>
<keyword evidence="2" id="KW-0963">Cytoplasm</keyword>
<evidence type="ECO:0000256" key="5">
    <source>
        <dbReference type="ARBA" id="ARBA00038253"/>
    </source>
</evidence>
<evidence type="ECO:0000256" key="4">
    <source>
        <dbReference type="ARBA" id="ARBA00022803"/>
    </source>
</evidence>
<keyword evidence="8" id="KW-0472">Membrane</keyword>
<feature type="transmembrane region" description="Helical" evidence="8">
    <location>
        <begin position="365"/>
        <end position="385"/>
    </location>
</feature>
<keyword evidence="3" id="KW-0677">Repeat</keyword>
<dbReference type="PANTHER" id="PTHR46630:SF1">
    <property type="entry name" value="TETRATRICOPEPTIDE REPEAT PROTEIN 29"/>
    <property type="match status" value="1"/>
</dbReference>
<keyword evidence="8" id="KW-0812">Transmembrane</keyword>
<dbReference type="SMART" id="SM00028">
    <property type="entry name" value="TPR"/>
    <property type="match status" value="4"/>
</dbReference>
<dbReference type="EMBL" id="JACHOC010000004">
    <property type="protein sequence ID" value="MBB4622538.1"/>
    <property type="molecule type" value="Genomic_DNA"/>
</dbReference>
<keyword evidence="11" id="KW-1185">Reference proteome</keyword>
<sequence length="572" mass="66553">MTNKSIHIISYLLLICVLCFPSCSNSNSISPELDQAEMLMETAPDSALTILNNIQSPEKLSSKEYAAYSLLFTQALDKNYIMITSDSLIKKAVAYYENQNDIPALALSYYYMGRAYSDMQDALQAQQSYLKARELGESLHATDLLIKANNSLGTLYSYQDIYEMALPLYKRTLQLLENSNDSTRISFALRNTARVFTETQEPDSAIYYYRQAIKTATPQSISSLYNDLGSLYLKTKQYQDAYDCIQKSMQTCLPSKPRYHLYLTYGEYLLKTAQYDSARYYLNRSLESPSIYTQAGSLYFLARIERQKSNLTNYFKYWDRYEQLRDSIDEDSHYENIRVVQSMFNYQRIADEKSKYEKEASQRMIIIYQILIITAALFLAGFFIFKKEQKKKKKLLDLKEQLYKQSQQYIEDNKKQIRLLERNLSEGEESLSEVKKQLFETQKLILEMENRQVSLKQNTVELLEQDFKRSSLYSKIHKADSGLTDSEWSELVLLIDATYSNFTSRILELSPRLSPEELRICYLVKIGVPVKKIAILTNITSSGVSQCRRRLYKKLTQESENAEKFDSFISDF</sequence>
<dbReference type="SUPFAM" id="SSF48452">
    <property type="entry name" value="TPR-like"/>
    <property type="match status" value="1"/>
</dbReference>
<evidence type="ECO:0000256" key="3">
    <source>
        <dbReference type="ARBA" id="ARBA00022737"/>
    </source>
</evidence>
<comment type="caution">
    <text evidence="10">The sequence shown here is derived from an EMBL/GenBank/DDBJ whole genome shotgun (WGS) entry which is preliminary data.</text>
</comment>
<feature type="repeat" description="TPR" evidence="6">
    <location>
        <begin position="146"/>
        <end position="179"/>
    </location>
</feature>
<gene>
    <name evidence="10" type="ORF">GGQ57_002438</name>
</gene>
<comment type="similarity">
    <text evidence="5">Belongs to the Rap family.</text>
</comment>
<name>A0ABR6KME4_9BACT</name>
<dbReference type="Gene3D" id="1.25.40.10">
    <property type="entry name" value="Tetratricopeptide repeat domain"/>
    <property type="match status" value="2"/>
</dbReference>
<evidence type="ECO:0000313" key="10">
    <source>
        <dbReference type="EMBL" id="MBB4622538.1"/>
    </source>
</evidence>
<evidence type="ECO:0000256" key="8">
    <source>
        <dbReference type="SAM" id="Phobius"/>
    </source>
</evidence>
<evidence type="ECO:0000256" key="9">
    <source>
        <dbReference type="SAM" id="SignalP"/>
    </source>
</evidence>
<keyword evidence="9" id="KW-0732">Signal</keyword>
<organism evidence="10 11">
    <name type="scientific">Parabacteroides faecis</name>
    <dbReference type="NCBI Taxonomy" id="1217282"/>
    <lineage>
        <taxon>Bacteria</taxon>
        <taxon>Pseudomonadati</taxon>
        <taxon>Bacteroidota</taxon>
        <taxon>Bacteroidia</taxon>
        <taxon>Bacteroidales</taxon>
        <taxon>Tannerellaceae</taxon>
        <taxon>Parabacteroides</taxon>
    </lineage>
</organism>
<dbReference type="RefSeq" id="WP_183670899.1">
    <property type="nucleotide sequence ID" value="NZ_BMPB01000012.1"/>
</dbReference>
<feature type="coiled-coil region" evidence="7">
    <location>
        <begin position="385"/>
        <end position="466"/>
    </location>
</feature>